<dbReference type="Pfam" id="PF25332">
    <property type="entry name" value="C2_PACS_N"/>
    <property type="match status" value="1"/>
</dbReference>
<dbReference type="Proteomes" id="UP000008144">
    <property type="component" value="Unassembled WGS sequence"/>
</dbReference>
<evidence type="ECO:0000259" key="4">
    <source>
        <dbReference type="Pfam" id="PF10254"/>
    </source>
</evidence>
<name>F6X413_CIOIN</name>
<feature type="domain" description="Phosphofurin acidic cluster sorting protein 1/2 N-terminal C2" evidence="5">
    <location>
        <begin position="58"/>
        <end position="118"/>
    </location>
</feature>
<feature type="region of interest" description="Disordered" evidence="3">
    <location>
        <begin position="324"/>
        <end position="369"/>
    </location>
</feature>
<reference evidence="6" key="3">
    <citation type="submission" date="2025-09" db="UniProtKB">
        <authorList>
            <consortium name="Ensembl"/>
        </authorList>
    </citation>
    <scope>IDENTIFICATION</scope>
</reference>
<feature type="compositionally biased region" description="Acidic residues" evidence="3">
    <location>
        <begin position="163"/>
        <end position="172"/>
    </location>
</feature>
<keyword evidence="7" id="KW-1185">Reference proteome</keyword>
<dbReference type="InterPro" id="IPR057541">
    <property type="entry name" value="PACS1/2_N"/>
</dbReference>
<feature type="compositionally biased region" description="Low complexity" evidence="3">
    <location>
        <begin position="675"/>
        <end position="694"/>
    </location>
</feature>
<dbReference type="GO" id="GO:0072659">
    <property type="term" value="P:protein localization to plasma membrane"/>
    <property type="evidence" value="ECO:0000318"/>
    <property type="project" value="GO_Central"/>
</dbReference>
<gene>
    <name evidence="6" type="primary">LOC100175281</name>
</gene>
<dbReference type="FunCoup" id="F6X413">
    <property type="interactions" value="120"/>
</dbReference>
<proteinExistence type="inferred from homology"/>
<dbReference type="OMA" id="FANWETD"/>
<sequence length="857" mass="95975">MARTSSQASVPMNLFATWDIDRSSANCIPRICNMTICKLKVTKELDKDMQSVFIAVKMQYPHFVKRDENRLQLMLQRKKRYKNRAMLGYKTLAVGRVDMAQIIQYPICHNSNLDLFAAGKDQNVTVAAHITLSCMTSVPIDADIETERNGKHGGADRSPDVDNYSEDEEEMYSSDPDLGSDNPQDIYFINEQEFADDEARAQKQKNRQKLRMSSSSRQQNFIKTKVAALIRRFKQVADEGLEPDLGPDPDSNPADPVDYDFLYDEIEDFNLSDSCPEIEDNISIVSTPKPKLRPFFDRISHSSSQTEISSLRDQVLSVKPSKTIHVPSHTGHTSHPSSAPSSPKSDHMKHPSQDHMKPSHDKPWRRSSSLKVKPDKMELPVSYYIGWYILAQPSVVVSHTLKQSPTKLRFCSTILTVLLYTRIVQLYEHQIRILNNSCYNNYFQIIPFDPDTFLGTDDDKLPDSLMLIDGNDRHGRTIATMMSSSGIAQPTVTRNLADLQTVFTKLVLKLQKFVNSNSASPSPIKVGVIGRELYLAYVLRYFVEQLSGKSPDWQSFLVFYVVPLGSHRLARHMGSLDARYGSLFTDPLWRENVDKLDGTNTTESGCDAIVTRIMEYMDEASNVLPLTIAEAMLTFRQTGKEEGSSQKFIPFISEIRVGENDLMSSCDSDKEEGGVVTAATAPSTSQAPVNVTSPPASPSVPAPSIAISSTTTTSSSGPLEVKLGLQVDYWKEKDNNKNSLKKEKDNNKNSLKTNFRSFHVSCLPLAGDRAVQSGLILDVVTKGKKMIMRLPGKKGKEKEAESKSQAVGSINRLICTSKHQNSLLRVQVDGVEWRDIKFFQLSSHWSSHVNAFPVASF</sequence>
<dbReference type="GeneTree" id="ENSGT00950000183209"/>
<evidence type="ECO:0000313" key="6">
    <source>
        <dbReference type="Ensembl" id="ENSCINP00000027937.2"/>
    </source>
</evidence>
<evidence type="ECO:0000259" key="5">
    <source>
        <dbReference type="Pfam" id="PF25332"/>
    </source>
</evidence>
<keyword evidence="2" id="KW-0597">Phosphoprotein</keyword>
<evidence type="ECO:0000313" key="7">
    <source>
        <dbReference type="Proteomes" id="UP000008144"/>
    </source>
</evidence>
<feature type="domain" description="Phosphofurin acidic cluster sorting protein 1/2 C-terminal" evidence="4">
    <location>
        <begin position="458"/>
        <end position="855"/>
    </location>
</feature>
<feature type="compositionally biased region" description="Basic and acidic residues" evidence="3">
    <location>
        <begin position="146"/>
        <end position="160"/>
    </location>
</feature>
<comment type="similarity">
    <text evidence="1">Belongs to the PACS family.</text>
</comment>
<protein>
    <submittedName>
        <fullName evidence="6">Phosphofurin acidic cluster sorting protein 1-like</fullName>
    </submittedName>
</protein>
<dbReference type="AlphaFoldDB" id="F6X413"/>
<organism evidence="6 7">
    <name type="scientific">Ciona intestinalis</name>
    <name type="common">Transparent sea squirt</name>
    <name type="synonym">Ascidia intestinalis</name>
    <dbReference type="NCBI Taxonomy" id="7719"/>
    <lineage>
        <taxon>Eukaryota</taxon>
        <taxon>Metazoa</taxon>
        <taxon>Chordata</taxon>
        <taxon>Tunicata</taxon>
        <taxon>Ascidiacea</taxon>
        <taxon>Phlebobranchia</taxon>
        <taxon>Cionidae</taxon>
        <taxon>Ciona</taxon>
    </lineage>
</organism>
<evidence type="ECO:0000256" key="1">
    <source>
        <dbReference type="ARBA" id="ARBA00008590"/>
    </source>
</evidence>
<feature type="region of interest" description="Disordered" evidence="3">
    <location>
        <begin position="664"/>
        <end position="717"/>
    </location>
</feature>
<feature type="compositionally biased region" description="Basic and acidic residues" evidence="3">
    <location>
        <begin position="344"/>
        <end position="364"/>
    </location>
</feature>
<feature type="region of interest" description="Disordered" evidence="3">
    <location>
        <begin position="197"/>
        <end position="217"/>
    </location>
</feature>
<dbReference type="PANTHER" id="PTHR13280">
    <property type="entry name" value="PHOSPHOFURIN ACIDIC CLUSTER SORTING PROTEIN"/>
    <property type="match status" value="1"/>
</dbReference>
<reference evidence="6" key="2">
    <citation type="submission" date="2025-08" db="UniProtKB">
        <authorList>
            <consortium name="Ensembl"/>
        </authorList>
    </citation>
    <scope>IDENTIFICATION</scope>
</reference>
<dbReference type="Pfam" id="PF10254">
    <property type="entry name" value="Pacs-1"/>
    <property type="match status" value="1"/>
</dbReference>
<dbReference type="STRING" id="7719.ENSCINP00000027937"/>
<accession>F6X413</accession>
<feature type="region of interest" description="Disordered" evidence="3">
    <location>
        <begin position="146"/>
        <end position="184"/>
    </location>
</feature>
<dbReference type="HOGENOM" id="CLU_013074_0_0_1"/>
<feature type="compositionally biased region" description="Low complexity" evidence="3">
    <location>
        <begin position="325"/>
        <end position="343"/>
    </location>
</feature>
<evidence type="ECO:0000256" key="2">
    <source>
        <dbReference type="ARBA" id="ARBA00022553"/>
    </source>
</evidence>
<dbReference type="InParanoid" id="F6X413"/>
<dbReference type="PANTHER" id="PTHR13280:SF17">
    <property type="entry name" value="KRUEPPEL TARGET AT 95D, ISOFORM A"/>
    <property type="match status" value="1"/>
</dbReference>
<dbReference type="InterPro" id="IPR019381">
    <property type="entry name" value="PACS1/2_C"/>
</dbReference>
<dbReference type="Ensembl" id="ENSCINT00000028183.2">
    <property type="protein sequence ID" value="ENSCINP00000027937.2"/>
    <property type="gene ID" value="ENSCING00000015961.2"/>
</dbReference>
<evidence type="ECO:0000256" key="3">
    <source>
        <dbReference type="SAM" id="MobiDB-lite"/>
    </source>
</evidence>
<feature type="compositionally biased region" description="Low complexity" evidence="3">
    <location>
        <begin position="702"/>
        <end position="716"/>
    </location>
</feature>
<reference evidence="7" key="1">
    <citation type="journal article" date="2002" name="Science">
        <title>The draft genome of Ciona intestinalis: insights into chordate and vertebrate origins.</title>
        <authorList>
            <person name="Dehal P."/>
            <person name="Satou Y."/>
            <person name="Campbell R.K."/>
            <person name="Chapman J."/>
            <person name="Degnan B."/>
            <person name="De Tomaso A."/>
            <person name="Davidson B."/>
            <person name="Di Gregorio A."/>
            <person name="Gelpke M."/>
            <person name="Goodstein D.M."/>
            <person name="Harafuji N."/>
            <person name="Hastings K.E."/>
            <person name="Ho I."/>
            <person name="Hotta K."/>
            <person name="Huang W."/>
            <person name="Kawashima T."/>
            <person name="Lemaire P."/>
            <person name="Martinez D."/>
            <person name="Meinertzhagen I.A."/>
            <person name="Necula S."/>
            <person name="Nonaka M."/>
            <person name="Putnam N."/>
            <person name="Rash S."/>
            <person name="Saiga H."/>
            <person name="Satake M."/>
            <person name="Terry A."/>
            <person name="Yamada L."/>
            <person name="Wang H.G."/>
            <person name="Awazu S."/>
            <person name="Azumi K."/>
            <person name="Boore J."/>
            <person name="Branno M."/>
            <person name="Chin-Bow S."/>
            <person name="DeSantis R."/>
            <person name="Doyle S."/>
            <person name="Francino P."/>
            <person name="Keys D.N."/>
            <person name="Haga S."/>
            <person name="Hayashi H."/>
            <person name="Hino K."/>
            <person name="Imai K.S."/>
            <person name="Inaba K."/>
            <person name="Kano S."/>
            <person name="Kobayashi K."/>
            <person name="Kobayashi M."/>
            <person name="Lee B.I."/>
            <person name="Makabe K.W."/>
            <person name="Manohar C."/>
            <person name="Matassi G."/>
            <person name="Medina M."/>
            <person name="Mochizuki Y."/>
            <person name="Mount S."/>
            <person name="Morishita T."/>
            <person name="Miura S."/>
            <person name="Nakayama A."/>
            <person name="Nishizaka S."/>
            <person name="Nomoto H."/>
            <person name="Ohta F."/>
            <person name="Oishi K."/>
            <person name="Rigoutsos I."/>
            <person name="Sano M."/>
            <person name="Sasaki A."/>
            <person name="Sasakura Y."/>
            <person name="Shoguchi E."/>
            <person name="Shin-i T."/>
            <person name="Spagnuolo A."/>
            <person name="Stainier D."/>
            <person name="Suzuki M.M."/>
            <person name="Tassy O."/>
            <person name="Takatori N."/>
            <person name="Tokuoka M."/>
            <person name="Yagi K."/>
            <person name="Yoshizaki F."/>
            <person name="Wada S."/>
            <person name="Zhang C."/>
            <person name="Hyatt P.D."/>
            <person name="Larimer F."/>
            <person name="Detter C."/>
            <person name="Doggett N."/>
            <person name="Glavina T."/>
            <person name="Hawkins T."/>
            <person name="Richardson P."/>
            <person name="Lucas S."/>
            <person name="Kohara Y."/>
            <person name="Levine M."/>
            <person name="Satoh N."/>
            <person name="Rokhsar D.S."/>
        </authorList>
    </citation>
    <scope>NUCLEOTIDE SEQUENCE [LARGE SCALE GENOMIC DNA]</scope>
</reference>